<sequence length="261" mass="29299">MDKKQRLHLLGVYNYTVILTYVGMLFAFAGIHFVFSNNDRSFILALLCLMVAGLMDMFDGKVASTKKNRTPSEKLFGIQIDSMADIISYGVFPSLIVYKLAIGDKQYPVEHPWQARIVICICALYLLCALIRLSYFNVDEMERQNQTSESRHEYRGLPVTSVAVVLPAVFIASYFMGNSRPPINTATIFLLIMAIAFITPFKMLKPHLIGKIVLILIGLVELALLLLGKAYCVPTAEKDPSIVFENKATIQEIETKSEEAF</sequence>
<feature type="transmembrane region" description="Helical" evidence="1">
    <location>
        <begin position="113"/>
        <end position="135"/>
    </location>
</feature>
<dbReference type="GO" id="GO:0008654">
    <property type="term" value="P:phospholipid biosynthetic process"/>
    <property type="evidence" value="ECO:0007669"/>
    <property type="project" value="InterPro"/>
</dbReference>
<dbReference type="EC" id="2.7.8.8" evidence="2"/>
<dbReference type="GO" id="GO:0003882">
    <property type="term" value="F:CDP-diacylglycerol-serine O-phosphatidyltransferase activity"/>
    <property type="evidence" value="ECO:0007669"/>
    <property type="project" value="UniProtKB-EC"/>
</dbReference>
<organism evidence="2 3">
    <name type="scientific">Treponema ruminis</name>
    <dbReference type="NCBI Taxonomy" id="744515"/>
    <lineage>
        <taxon>Bacteria</taxon>
        <taxon>Pseudomonadati</taxon>
        <taxon>Spirochaetota</taxon>
        <taxon>Spirochaetia</taxon>
        <taxon>Spirochaetales</taxon>
        <taxon>Treponemataceae</taxon>
        <taxon>Treponema</taxon>
    </lineage>
</organism>
<keyword evidence="1" id="KW-1133">Transmembrane helix</keyword>
<keyword evidence="2" id="KW-0808">Transferase</keyword>
<dbReference type="Pfam" id="PF01066">
    <property type="entry name" value="CDP-OH_P_transf"/>
    <property type="match status" value="1"/>
</dbReference>
<feature type="transmembrane region" description="Helical" evidence="1">
    <location>
        <begin position="41"/>
        <end position="59"/>
    </location>
</feature>
<keyword evidence="1" id="KW-0812">Transmembrane</keyword>
<evidence type="ECO:0000313" key="3">
    <source>
        <dbReference type="Proteomes" id="UP000518887"/>
    </source>
</evidence>
<feature type="transmembrane region" description="Helical" evidence="1">
    <location>
        <begin position="12"/>
        <end position="35"/>
    </location>
</feature>
<keyword evidence="3" id="KW-1185">Reference proteome</keyword>
<feature type="transmembrane region" description="Helical" evidence="1">
    <location>
        <begin position="156"/>
        <end position="177"/>
    </location>
</feature>
<accession>A0A7W8G8K6</accession>
<keyword evidence="1" id="KW-0472">Membrane</keyword>
<evidence type="ECO:0000256" key="1">
    <source>
        <dbReference type="SAM" id="Phobius"/>
    </source>
</evidence>
<dbReference type="InterPro" id="IPR043130">
    <property type="entry name" value="CDP-OH_PTrfase_TM_dom"/>
</dbReference>
<dbReference type="Gene3D" id="1.20.120.1760">
    <property type="match status" value="1"/>
</dbReference>
<dbReference type="Proteomes" id="UP000518887">
    <property type="component" value="Unassembled WGS sequence"/>
</dbReference>
<feature type="transmembrane region" description="Helical" evidence="1">
    <location>
        <begin position="80"/>
        <end position="101"/>
    </location>
</feature>
<dbReference type="GO" id="GO:0016020">
    <property type="term" value="C:membrane"/>
    <property type="evidence" value="ECO:0007669"/>
    <property type="project" value="InterPro"/>
</dbReference>
<dbReference type="AlphaFoldDB" id="A0A7W8G8K6"/>
<proteinExistence type="predicted"/>
<gene>
    <name evidence="2" type="ORF">HNP76_001236</name>
</gene>
<dbReference type="EMBL" id="JACHFQ010000004">
    <property type="protein sequence ID" value="MBB5225868.1"/>
    <property type="molecule type" value="Genomic_DNA"/>
</dbReference>
<protein>
    <submittedName>
        <fullName evidence="2">CDP-diacylglycerol--serine O-phosphatidyltransferase</fullName>
        <ecNumber evidence="2">2.7.8.8</ecNumber>
    </submittedName>
</protein>
<feature type="transmembrane region" description="Helical" evidence="1">
    <location>
        <begin position="183"/>
        <end position="201"/>
    </location>
</feature>
<dbReference type="RefSeq" id="WP_184658578.1">
    <property type="nucleotide sequence ID" value="NZ_CP031518.1"/>
</dbReference>
<dbReference type="InterPro" id="IPR000462">
    <property type="entry name" value="CDP-OH_P_trans"/>
</dbReference>
<name>A0A7W8G8K6_9SPIR</name>
<reference evidence="2 3" key="1">
    <citation type="submission" date="2020-08" db="EMBL/GenBank/DDBJ databases">
        <title>Genomic Encyclopedia of Type Strains, Phase IV (KMG-IV): sequencing the most valuable type-strain genomes for metagenomic binning, comparative biology and taxonomic classification.</title>
        <authorList>
            <person name="Goeker M."/>
        </authorList>
    </citation>
    <scope>NUCLEOTIDE SEQUENCE [LARGE SCALE GENOMIC DNA]</scope>
    <source>
        <strain evidence="2 3">DSM 103462</strain>
    </source>
</reference>
<comment type="caution">
    <text evidence="2">The sequence shown here is derived from an EMBL/GenBank/DDBJ whole genome shotgun (WGS) entry which is preliminary data.</text>
</comment>
<evidence type="ECO:0000313" key="2">
    <source>
        <dbReference type="EMBL" id="MBB5225868.1"/>
    </source>
</evidence>
<feature type="transmembrane region" description="Helical" evidence="1">
    <location>
        <begin position="208"/>
        <end position="228"/>
    </location>
</feature>